<evidence type="ECO:0008006" key="4">
    <source>
        <dbReference type="Google" id="ProtNLM"/>
    </source>
</evidence>
<gene>
    <name evidence="2" type="ORF">A2430_02375</name>
</gene>
<evidence type="ECO:0000313" key="3">
    <source>
        <dbReference type="Proteomes" id="UP000177246"/>
    </source>
</evidence>
<comment type="caution">
    <text evidence="2">The sequence shown here is derived from an EMBL/GenBank/DDBJ whole genome shotgun (WGS) entry which is preliminary data.</text>
</comment>
<accession>A0A1G2CPR5</accession>
<organism evidence="2 3">
    <name type="scientific">Candidatus Liptonbacteria bacterium RIFOXYC1_FULL_36_8</name>
    <dbReference type="NCBI Taxonomy" id="1798655"/>
    <lineage>
        <taxon>Bacteria</taxon>
        <taxon>Candidatus Liptoniibacteriota</taxon>
    </lineage>
</organism>
<keyword evidence="1" id="KW-1133">Transmembrane helix</keyword>
<dbReference type="Proteomes" id="UP000177246">
    <property type="component" value="Unassembled WGS sequence"/>
</dbReference>
<reference evidence="2 3" key="1">
    <citation type="journal article" date="2016" name="Nat. Commun.">
        <title>Thousands of microbial genomes shed light on interconnected biogeochemical processes in an aquifer system.</title>
        <authorList>
            <person name="Anantharaman K."/>
            <person name="Brown C.T."/>
            <person name="Hug L.A."/>
            <person name="Sharon I."/>
            <person name="Castelle C.J."/>
            <person name="Probst A.J."/>
            <person name="Thomas B.C."/>
            <person name="Singh A."/>
            <person name="Wilkins M.J."/>
            <person name="Karaoz U."/>
            <person name="Brodie E.L."/>
            <person name="Williams K.H."/>
            <person name="Hubbard S.S."/>
            <person name="Banfield J.F."/>
        </authorList>
    </citation>
    <scope>NUCLEOTIDE SEQUENCE [LARGE SCALE GENOMIC DNA]</scope>
</reference>
<sequence>MEQTTRRDVIRTLYLYLFSLVGLSLLIVGFVRLVDLGLKVLIFKNADQQYPEVAPFPPESLLVKERGIEIDAKTENITVKKGSSAITEEDRVLLSRWEDDYIAWQKKMKDYDPVRRSRESEGAGALAFIIIGMPVYLYHWRIIKKGNATLPS</sequence>
<dbReference type="AlphaFoldDB" id="A0A1G2CPR5"/>
<evidence type="ECO:0000313" key="2">
    <source>
        <dbReference type="EMBL" id="OGZ03406.1"/>
    </source>
</evidence>
<keyword evidence="1" id="KW-0472">Membrane</keyword>
<feature type="transmembrane region" description="Helical" evidence="1">
    <location>
        <begin position="122"/>
        <end position="140"/>
    </location>
</feature>
<feature type="transmembrane region" description="Helical" evidence="1">
    <location>
        <begin position="12"/>
        <end position="34"/>
    </location>
</feature>
<proteinExistence type="predicted"/>
<protein>
    <recommendedName>
        <fullName evidence="4">DUF5671 domain-containing protein</fullName>
    </recommendedName>
</protein>
<evidence type="ECO:0000256" key="1">
    <source>
        <dbReference type="SAM" id="Phobius"/>
    </source>
</evidence>
<name>A0A1G2CPR5_9BACT</name>
<dbReference type="EMBL" id="MHLF01000020">
    <property type="protein sequence ID" value="OGZ03406.1"/>
    <property type="molecule type" value="Genomic_DNA"/>
</dbReference>
<keyword evidence="1" id="KW-0812">Transmembrane</keyword>